<sequence length="466" mass="52347">MLNSHTRNLVYASANGPLLDCTFDDVIRILERIAQNDYQYPIPRAAQAKATLRVIELDSISALNAQHMTHTEAIVQGNSSSIQALEEQLGQLASNLKTRPLVTLPSDMENPSSRGKEHCKAITLRSGKQTGEPTTDCVVAPQDTSKVIPAKRDRALRDDEEVLENKDPINEASIKRMTRGKDIPTMKEAETNKTKKGKTKAETKGMNLIIEISLLHKMKDIEKLANSISNNQIMLVTTIEDMDRSQNFFYAYTKAYNNSIVAILCQLCLTPLLKFQVFPPIIQEYEPSSKEDNLGDQDRSVASPFIVHTSDVKKEEGSMNVEECMRWIDSLVEGDFITGQEAPAVEEEVTVEEEDVCVEVVNKKAEEENTKTEATKKESVEDIVNASEFVGATTNNLERDGARPAEATEVTTDNAEAMPETEEKSEDRAKPKKKKRKYSKDKKLKKKEKKRRKKKHHATTLMADEY</sequence>
<dbReference type="Proteomes" id="UP000818029">
    <property type="component" value="Chromosome A01"/>
</dbReference>
<reference evidence="3" key="2">
    <citation type="submission" date="2025-08" db="UniProtKB">
        <authorList>
            <consortium name="RefSeq"/>
        </authorList>
    </citation>
    <scope>IDENTIFICATION</scope>
</reference>
<proteinExistence type="predicted"/>
<dbReference type="PaxDb" id="3635-A0A1U8KNA9"/>
<protein>
    <recommendedName>
        <fullName evidence="4">Glutamic acid-rich protein-like</fullName>
    </recommendedName>
</protein>
<gene>
    <name evidence="3" type="primary">LOC107917357</name>
</gene>
<name>A0A1U8KNA9_GOSHI</name>
<evidence type="ECO:0000256" key="1">
    <source>
        <dbReference type="SAM" id="MobiDB-lite"/>
    </source>
</evidence>
<keyword evidence="2" id="KW-1185">Reference proteome</keyword>
<feature type="region of interest" description="Disordered" evidence="1">
    <location>
        <begin position="393"/>
        <end position="466"/>
    </location>
</feature>
<accession>A0A1U8KNA9</accession>
<reference evidence="2" key="1">
    <citation type="journal article" date="2020" name="Nat. Genet.">
        <title>Genomic diversifications of five Gossypium allopolyploid species and their impact on cotton improvement.</title>
        <authorList>
            <person name="Chen Z.J."/>
            <person name="Sreedasyam A."/>
            <person name="Ando A."/>
            <person name="Song Q."/>
            <person name="De Santiago L.M."/>
            <person name="Hulse-Kemp A.M."/>
            <person name="Ding M."/>
            <person name="Ye W."/>
            <person name="Kirkbride R.C."/>
            <person name="Jenkins J."/>
            <person name="Plott C."/>
            <person name="Lovell J."/>
            <person name="Lin Y.M."/>
            <person name="Vaughn R."/>
            <person name="Liu B."/>
            <person name="Simpson S."/>
            <person name="Scheffler B.E."/>
            <person name="Wen L."/>
            <person name="Saski C.A."/>
            <person name="Grover C.E."/>
            <person name="Hu G."/>
            <person name="Conover J.L."/>
            <person name="Carlson J.W."/>
            <person name="Shu S."/>
            <person name="Boston L.B."/>
            <person name="Williams M."/>
            <person name="Peterson D.G."/>
            <person name="McGee K."/>
            <person name="Jones D.C."/>
            <person name="Wendel J.F."/>
            <person name="Stelly D.M."/>
            <person name="Grimwood J."/>
            <person name="Schmutz J."/>
        </authorList>
    </citation>
    <scope>NUCLEOTIDE SEQUENCE [LARGE SCALE GENOMIC DNA]</scope>
    <source>
        <strain evidence="2">cv. TM-1</strain>
    </source>
</reference>
<dbReference type="AlphaFoldDB" id="A0A1U8KNA9"/>
<organism evidence="2 3">
    <name type="scientific">Gossypium hirsutum</name>
    <name type="common">Upland cotton</name>
    <name type="synonym">Gossypium mexicanum</name>
    <dbReference type="NCBI Taxonomy" id="3635"/>
    <lineage>
        <taxon>Eukaryota</taxon>
        <taxon>Viridiplantae</taxon>
        <taxon>Streptophyta</taxon>
        <taxon>Embryophyta</taxon>
        <taxon>Tracheophyta</taxon>
        <taxon>Spermatophyta</taxon>
        <taxon>Magnoliopsida</taxon>
        <taxon>eudicotyledons</taxon>
        <taxon>Gunneridae</taxon>
        <taxon>Pentapetalae</taxon>
        <taxon>rosids</taxon>
        <taxon>malvids</taxon>
        <taxon>Malvales</taxon>
        <taxon>Malvaceae</taxon>
        <taxon>Malvoideae</taxon>
        <taxon>Gossypium</taxon>
    </lineage>
</organism>
<evidence type="ECO:0008006" key="4">
    <source>
        <dbReference type="Google" id="ProtNLM"/>
    </source>
</evidence>
<evidence type="ECO:0000313" key="3">
    <source>
        <dbReference type="RefSeq" id="XP_016702204.1"/>
    </source>
</evidence>
<evidence type="ECO:0000313" key="2">
    <source>
        <dbReference type="Proteomes" id="UP000818029"/>
    </source>
</evidence>
<dbReference type="GeneID" id="107917357"/>
<feature type="compositionally biased region" description="Basic residues" evidence="1">
    <location>
        <begin position="430"/>
        <end position="458"/>
    </location>
</feature>
<dbReference type="KEGG" id="ghi:107917357"/>
<dbReference type="RefSeq" id="XP_016702204.1">
    <property type="nucleotide sequence ID" value="XM_016846715.1"/>
</dbReference>